<name>A0A7C2R913_9FLAO</name>
<feature type="transmembrane region" description="Helical" evidence="1">
    <location>
        <begin position="41"/>
        <end position="60"/>
    </location>
</feature>
<evidence type="ECO:0000256" key="1">
    <source>
        <dbReference type="SAM" id="Phobius"/>
    </source>
</evidence>
<protein>
    <recommendedName>
        <fullName evidence="3">Glycosyl transferase family 2</fullName>
    </recommendedName>
</protein>
<proteinExistence type="predicted"/>
<feature type="transmembrane region" description="Helical" evidence="1">
    <location>
        <begin position="105"/>
        <end position="125"/>
    </location>
</feature>
<accession>A0A7C2R913</accession>
<evidence type="ECO:0008006" key="3">
    <source>
        <dbReference type="Google" id="ProtNLM"/>
    </source>
</evidence>
<keyword evidence="1" id="KW-1133">Transmembrane helix</keyword>
<dbReference type="Proteomes" id="UP000885753">
    <property type="component" value="Unassembled WGS sequence"/>
</dbReference>
<dbReference type="AlphaFoldDB" id="A0A7C2R913"/>
<reference evidence="2" key="1">
    <citation type="journal article" date="2020" name="mSystems">
        <title>Genome- and Community-Level Interaction Insights into Carbon Utilization and Element Cycling Functions of Hydrothermarchaeota in Hydrothermal Sediment.</title>
        <authorList>
            <person name="Zhou Z."/>
            <person name="Liu Y."/>
            <person name="Xu W."/>
            <person name="Pan J."/>
            <person name="Luo Z.H."/>
            <person name="Li M."/>
        </authorList>
    </citation>
    <scope>NUCLEOTIDE SEQUENCE [LARGE SCALE GENOMIC DNA]</scope>
    <source>
        <strain evidence="2">SpSt-1235</strain>
    </source>
</reference>
<keyword evidence="1" id="KW-0812">Transmembrane</keyword>
<evidence type="ECO:0000313" key="2">
    <source>
        <dbReference type="EMBL" id="HER40611.1"/>
    </source>
</evidence>
<organism evidence="2">
    <name type="scientific">Salinimicrobium catena</name>
    <dbReference type="NCBI Taxonomy" id="390640"/>
    <lineage>
        <taxon>Bacteria</taxon>
        <taxon>Pseudomonadati</taxon>
        <taxon>Bacteroidota</taxon>
        <taxon>Flavobacteriia</taxon>
        <taxon>Flavobacteriales</taxon>
        <taxon>Flavobacteriaceae</taxon>
        <taxon>Salinimicrobium</taxon>
    </lineage>
</organism>
<feature type="transmembrane region" description="Helical" evidence="1">
    <location>
        <begin position="67"/>
        <end position="85"/>
    </location>
</feature>
<comment type="caution">
    <text evidence="2">The sequence shown here is derived from an EMBL/GenBank/DDBJ whole genome shotgun (WGS) entry which is preliminary data.</text>
</comment>
<sequence length="132" mass="15194">MKSKAAIVHTALQPTWRSLLSQRIRWAAKTSAYKSFFGKAVGLTVLLMNFGLVVTFLGFASGFFPSNLLIIPFLLKFNIDFIMIFNGARFFGRENAMKNYFFSSLIYPFFSSYVAILSLFTGYHWKGRRFKK</sequence>
<dbReference type="EMBL" id="DSEE01000388">
    <property type="protein sequence ID" value="HER40611.1"/>
    <property type="molecule type" value="Genomic_DNA"/>
</dbReference>
<keyword evidence="1" id="KW-0472">Membrane</keyword>
<gene>
    <name evidence="2" type="ORF">ENO10_05270</name>
</gene>